<name>A0ABS4VFB3_9ACTN</name>
<reference evidence="1 2" key="1">
    <citation type="submission" date="2021-03" db="EMBL/GenBank/DDBJ databases">
        <title>Sequencing the genomes of 1000 actinobacteria strains.</title>
        <authorList>
            <person name="Klenk H.-P."/>
        </authorList>
    </citation>
    <scope>NUCLEOTIDE SEQUENCE [LARGE SCALE GENOMIC DNA]</scope>
    <source>
        <strain evidence="1 2">DSM 40843</strain>
    </source>
</reference>
<comment type="caution">
    <text evidence="1">The sequence shown here is derived from an EMBL/GenBank/DDBJ whole genome shotgun (WGS) entry which is preliminary data.</text>
</comment>
<gene>
    <name evidence="1" type="ORF">JOF59_005000</name>
</gene>
<proteinExistence type="predicted"/>
<sequence>MVRSHSLATPLAMRATSANTATVTTTKAGSAIVSSWMY</sequence>
<dbReference type="Proteomes" id="UP001519311">
    <property type="component" value="Unassembled WGS sequence"/>
</dbReference>
<dbReference type="EMBL" id="JAGINS010000001">
    <property type="protein sequence ID" value="MBP2362600.1"/>
    <property type="molecule type" value="Genomic_DNA"/>
</dbReference>
<evidence type="ECO:0000313" key="1">
    <source>
        <dbReference type="EMBL" id="MBP2362600.1"/>
    </source>
</evidence>
<accession>A0ABS4VFB3</accession>
<protein>
    <submittedName>
        <fullName evidence="1">Uncharacterized protein</fullName>
    </submittedName>
</protein>
<evidence type="ECO:0000313" key="2">
    <source>
        <dbReference type="Proteomes" id="UP001519311"/>
    </source>
</evidence>
<organism evidence="1 2">
    <name type="scientific">Streptomyces clavifer</name>
    <dbReference type="NCBI Taxonomy" id="68188"/>
    <lineage>
        <taxon>Bacteria</taxon>
        <taxon>Bacillati</taxon>
        <taxon>Actinomycetota</taxon>
        <taxon>Actinomycetes</taxon>
        <taxon>Kitasatosporales</taxon>
        <taxon>Streptomycetaceae</taxon>
        <taxon>Streptomyces</taxon>
    </lineage>
</organism>
<keyword evidence="2" id="KW-1185">Reference proteome</keyword>